<sequence length="154" mass="18040">MAILWTGKEAFFFSYQALHNNCSSSKTLLVYSASIEFDKQPPTRYEERTRAKLSSIFLKTKFEWLTEALQLPPLKQAGKTNAQIYAHVQYWKKHRDQSTLSDDGREIWYALGEYHDEAHRAKLRGLGSFEYRLAMENLRAMYILFLNKAIPQPK</sequence>
<accession>A0A084Q9R4</accession>
<evidence type="ECO:0000313" key="2">
    <source>
        <dbReference type="Proteomes" id="UP000028524"/>
    </source>
</evidence>
<organism evidence="1 2">
    <name type="scientific">Stachybotrys chlorohalonatus (strain IBT 40285)</name>
    <dbReference type="NCBI Taxonomy" id="1283841"/>
    <lineage>
        <taxon>Eukaryota</taxon>
        <taxon>Fungi</taxon>
        <taxon>Dikarya</taxon>
        <taxon>Ascomycota</taxon>
        <taxon>Pezizomycotina</taxon>
        <taxon>Sordariomycetes</taxon>
        <taxon>Hypocreomycetidae</taxon>
        <taxon>Hypocreales</taxon>
        <taxon>Stachybotryaceae</taxon>
        <taxon>Stachybotrys</taxon>
    </lineage>
</organism>
<dbReference type="Proteomes" id="UP000028524">
    <property type="component" value="Unassembled WGS sequence"/>
</dbReference>
<proteinExistence type="predicted"/>
<name>A0A084Q9R4_STAC4</name>
<reference evidence="1 2" key="1">
    <citation type="journal article" date="2014" name="BMC Genomics">
        <title>Comparative genome sequencing reveals chemotype-specific gene clusters in the toxigenic black mold Stachybotrys.</title>
        <authorList>
            <person name="Semeiks J."/>
            <person name="Borek D."/>
            <person name="Otwinowski Z."/>
            <person name="Grishin N.V."/>
        </authorList>
    </citation>
    <scope>NUCLEOTIDE SEQUENCE [LARGE SCALE GENOMIC DNA]</scope>
    <source>
        <strain evidence="1 2">IBT 40285</strain>
    </source>
</reference>
<gene>
    <name evidence="1" type="ORF">S40285_10273</name>
</gene>
<dbReference type="InParanoid" id="A0A084Q9R4"/>
<protein>
    <submittedName>
        <fullName evidence="1">Uncharacterized protein</fullName>
    </submittedName>
</protein>
<evidence type="ECO:0000313" key="1">
    <source>
        <dbReference type="EMBL" id="KFA60699.1"/>
    </source>
</evidence>
<keyword evidence="2" id="KW-1185">Reference proteome</keyword>
<dbReference type="AlphaFoldDB" id="A0A084Q9R4"/>
<dbReference type="HOGENOM" id="CLU_1705401_0_0_1"/>
<dbReference type="EMBL" id="KL660898">
    <property type="protein sequence ID" value="KFA60699.1"/>
    <property type="molecule type" value="Genomic_DNA"/>
</dbReference>